<reference evidence="2 3" key="1">
    <citation type="submission" date="2017-06" db="EMBL/GenBank/DDBJ databases">
        <title>Novel microbial phyla capable of carbon fixation and sulfur reduction in deep-sea sediments.</title>
        <authorList>
            <person name="Huang J."/>
            <person name="Baker B."/>
            <person name="Wang Y."/>
        </authorList>
    </citation>
    <scope>NUCLEOTIDE SEQUENCE [LARGE SCALE GENOMIC DNA]</scope>
    <source>
        <strain evidence="2">B3_LCP</strain>
    </source>
</reference>
<feature type="chain" id="PRO_5022118181" description="Outer membrane protein beta-barrel domain-containing protein" evidence="1">
    <location>
        <begin position="23"/>
        <end position="209"/>
    </location>
</feature>
<feature type="signal peptide" evidence="1">
    <location>
        <begin position="1"/>
        <end position="22"/>
    </location>
</feature>
<evidence type="ECO:0008006" key="4">
    <source>
        <dbReference type="Google" id="ProtNLM"/>
    </source>
</evidence>
<name>A0A532URK2_UNCL8</name>
<evidence type="ECO:0000313" key="3">
    <source>
        <dbReference type="Proteomes" id="UP000319619"/>
    </source>
</evidence>
<evidence type="ECO:0000313" key="2">
    <source>
        <dbReference type="EMBL" id="TKJ37559.1"/>
    </source>
</evidence>
<dbReference type="EMBL" id="NJBN01000012">
    <property type="protein sequence ID" value="TKJ37559.1"/>
    <property type="molecule type" value="Genomic_DNA"/>
</dbReference>
<keyword evidence="1" id="KW-0732">Signal</keyword>
<dbReference type="Proteomes" id="UP000319619">
    <property type="component" value="Unassembled WGS sequence"/>
</dbReference>
<organism evidence="2 3">
    <name type="scientific">candidate division LCP-89 bacterium B3_LCP</name>
    <dbReference type="NCBI Taxonomy" id="2012998"/>
    <lineage>
        <taxon>Bacteria</taxon>
        <taxon>Pseudomonadati</taxon>
        <taxon>Bacteria division LCP-89</taxon>
    </lineage>
</organism>
<proteinExistence type="predicted"/>
<gene>
    <name evidence="2" type="ORF">CEE37_13665</name>
</gene>
<evidence type="ECO:0000256" key="1">
    <source>
        <dbReference type="SAM" id="SignalP"/>
    </source>
</evidence>
<sequence>MKSLLLYVLGFMLICSVHGASAQTTHSEDDSTEFQEQEGDWVPYRAIHPKATSGVYLSRNTWAILSLGTGYFIPEKGQPAGDYSRGMTYHAFAAGFKNNGWGTGAGFYSFEKENSQGVSRYLSLWELYLNRLYSPPKLSTEFFRSFLGVGVDIYVGGVFAFGCSGEGGIAMKIYKRFGLILRSRYSFDLFNSNSEIEGLHLISGITFGL</sequence>
<comment type="caution">
    <text evidence="2">The sequence shown here is derived from an EMBL/GenBank/DDBJ whole genome shotgun (WGS) entry which is preliminary data.</text>
</comment>
<dbReference type="AlphaFoldDB" id="A0A532URK2"/>
<protein>
    <recommendedName>
        <fullName evidence="4">Outer membrane protein beta-barrel domain-containing protein</fullName>
    </recommendedName>
</protein>
<accession>A0A532URK2</accession>